<dbReference type="EMBL" id="QKUF01000005">
    <property type="protein sequence ID" value="PZW32077.1"/>
    <property type="molecule type" value="Genomic_DNA"/>
</dbReference>
<sequence>MAIDSNTKTTTGRQLNSLDEIISGRRSVRQFQQRAVPREYLERMLEAARWAPSPHGRQPWRFAVVTRPELKQELATQMGDEWRRNLEMDGQPDEIVTLRLEKSRQRILNAPAIIIPCLYLEELDTYADEQRQAHETTMAIQSIGAAIQNMLLMAYSLGLDTGWMCAPLFCPGIAREALELDHAFIPQAMIIVGYAAADPKRKPHRPIEELIVRFD</sequence>
<comment type="caution">
    <text evidence="2">The sequence shown here is derived from an EMBL/GenBank/DDBJ whole genome shotgun (WGS) entry which is preliminary data.</text>
</comment>
<name>A0A326U9F9_THEHA</name>
<evidence type="ECO:0000313" key="2">
    <source>
        <dbReference type="EMBL" id="PZW32077.1"/>
    </source>
</evidence>
<reference evidence="2 3" key="1">
    <citation type="submission" date="2018-06" db="EMBL/GenBank/DDBJ databases">
        <title>Genomic Encyclopedia of Archaeal and Bacterial Type Strains, Phase II (KMG-II): from individual species to whole genera.</title>
        <authorList>
            <person name="Goeker M."/>
        </authorList>
    </citation>
    <scope>NUCLEOTIDE SEQUENCE [LARGE SCALE GENOMIC DNA]</scope>
    <source>
        <strain evidence="2 3">ATCC BAA-1881</strain>
    </source>
</reference>
<dbReference type="PANTHER" id="PTHR23026">
    <property type="entry name" value="NADPH NITROREDUCTASE"/>
    <property type="match status" value="1"/>
</dbReference>
<protein>
    <submittedName>
        <fullName evidence="2">F420 biosynthesis protein FbiB-like protein</fullName>
    </submittedName>
</protein>
<dbReference type="Pfam" id="PF00881">
    <property type="entry name" value="Nitroreductase"/>
    <property type="match status" value="1"/>
</dbReference>
<feature type="domain" description="Nitroreductase" evidence="1">
    <location>
        <begin position="22"/>
        <end position="194"/>
    </location>
</feature>
<gene>
    <name evidence="2" type="ORF">EI42_02104</name>
</gene>
<dbReference type="AlphaFoldDB" id="A0A326U9F9"/>
<dbReference type="InterPro" id="IPR050627">
    <property type="entry name" value="Nitroreductase/BluB"/>
</dbReference>
<dbReference type="InterPro" id="IPR000415">
    <property type="entry name" value="Nitroreductase-like"/>
</dbReference>
<dbReference type="PANTHER" id="PTHR23026:SF123">
    <property type="entry name" value="NAD(P)H NITROREDUCTASE RV3131-RELATED"/>
    <property type="match status" value="1"/>
</dbReference>
<organism evidence="2 3">
    <name type="scientific">Thermosporothrix hazakensis</name>
    <dbReference type="NCBI Taxonomy" id="644383"/>
    <lineage>
        <taxon>Bacteria</taxon>
        <taxon>Bacillati</taxon>
        <taxon>Chloroflexota</taxon>
        <taxon>Ktedonobacteria</taxon>
        <taxon>Ktedonobacterales</taxon>
        <taxon>Thermosporotrichaceae</taxon>
        <taxon>Thermosporothrix</taxon>
    </lineage>
</organism>
<dbReference type="GO" id="GO:0016491">
    <property type="term" value="F:oxidoreductase activity"/>
    <property type="evidence" value="ECO:0007669"/>
    <property type="project" value="InterPro"/>
</dbReference>
<proteinExistence type="predicted"/>
<dbReference type="Gene3D" id="3.40.109.10">
    <property type="entry name" value="NADH Oxidase"/>
    <property type="match status" value="1"/>
</dbReference>
<dbReference type="InterPro" id="IPR029479">
    <property type="entry name" value="Nitroreductase"/>
</dbReference>
<accession>A0A326U9F9</accession>
<dbReference type="Proteomes" id="UP000248806">
    <property type="component" value="Unassembled WGS sequence"/>
</dbReference>
<dbReference type="RefSeq" id="WP_211326112.1">
    <property type="nucleotide sequence ID" value="NZ_BIFX01000001.1"/>
</dbReference>
<evidence type="ECO:0000259" key="1">
    <source>
        <dbReference type="Pfam" id="PF00881"/>
    </source>
</evidence>
<keyword evidence="3" id="KW-1185">Reference proteome</keyword>
<dbReference type="SUPFAM" id="SSF55469">
    <property type="entry name" value="FMN-dependent nitroreductase-like"/>
    <property type="match status" value="1"/>
</dbReference>
<evidence type="ECO:0000313" key="3">
    <source>
        <dbReference type="Proteomes" id="UP000248806"/>
    </source>
</evidence>